<reference evidence="2" key="1">
    <citation type="submission" date="2017-01" db="EMBL/GenBank/DDBJ databases">
        <title>Komagataeibacter sp. MSKU9 whole genome sequencing project.</title>
        <authorList>
            <person name="Matsutani M."/>
            <person name="Naloka K."/>
            <person name="Theeragool G."/>
            <person name="Yakushi T."/>
            <person name="Matsushita K."/>
        </authorList>
    </citation>
    <scope>NUCLEOTIDE SEQUENCE [LARGE SCALE GENOMIC DNA]</scope>
    <source>
        <strain evidence="2">MSKU9</strain>
    </source>
</reference>
<accession>A0A4P5NN53</accession>
<evidence type="ECO:0000313" key="2">
    <source>
        <dbReference type="Proteomes" id="UP000315095"/>
    </source>
</evidence>
<protein>
    <submittedName>
        <fullName evidence="1">Uncharacterized protein</fullName>
    </submittedName>
</protein>
<sequence>MAAVDQILKHKARAIDLHIFIKLYDQYEHQLEQQSLHRSFRAISARVMQLALE</sequence>
<dbReference type="AlphaFoldDB" id="A0A4P5NN53"/>
<evidence type="ECO:0000313" key="1">
    <source>
        <dbReference type="EMBL" id="GCE83008.1"/>
    </source>
</evidence>
<organism evidence="1 2">
    <name type="scientific">Komagataeibacter diospyri</name>
    <dbReference type="NCBI Taxonomy" id="1932662"/>
    <lineage>
        <taxon>Bacteria</taxon>
        <taxon>Pseudomonadati</taxon>
        <taxon>Pseudomonadota</taxon>
        <taxon>Alphaproteobacteria</taxon>
        <taxon>Acetobacterales</taxon>
        <taxon>Acetobacteraceae</taxon>
        <taxon>Komagataeibacter</taxon>
    </lineage>
</organism>
<name>A0A4P5NN53_9PROT</name>
<dbReference type="EMBL" id="BDLU01000031">
    <property type="protein sequence ID" value="GCE83008.1"/>
    <property type="molecule type" value="Genomic_DNA"/>
</dbReference>
<keyword evidence="2" id="KW-1185">Reference proteome</keyword>
<dbReference type="Proteomes" id="UP000315095">
    <property type="component" value="Unassembled WGS sequence"/>
</dbReference>
<comment type="caution">
    <text evidence="1">The sequence shown here is derived from an EMBL/GenBank/DDBJ whole genome shotgun (WGS) entry which is preliminary data.</text>
</comment>
<proteinExistence type="predicted"/>
<gene>
    <name evidence="1" type="ORF">MSKU9_1149</name>
</gene>